<gene>
    <name evidence="9" type="ORF">EW640_08200</name>
</gene>
<feature type="transmembrane region" description="Helical" evidence="8">
    <location>
        <begin position="6"/>
        <end position="25"/>
    </location>
</feature>
<feature type="transmembrane region" description="Helical" evidence="8">
    <location>
        <begin position="93"/>
        <end position="115"/>
    </location>
</feature>
<feature type="transmembrane region" description="Helical" evidence="8">
    <location>
        <begin position="233"/>
        <end position="258"/>
    </location>
</feature>
<dbReference type="KEGG" id="blut:EW640_08200"/>
<dbReference type="Pfam" id="PF03547">
    <property type="entry name" value="Mem_trans"/>
    <property type="match status" value="1"/>
</dbReference>
<evidence type="ECO:0000256" key="8">
    <source>
        <dbReference type="SAM" id="Phobius"/>
    </source>
</evidence>
<evidence type="ECO:0000256" key="1">
    <source>
        <dbReference type="ARBA" id="ARBA00004651"/>
    </source>
</evidence>
<dbReference type="InterPro" id="IPR004776">
    <property type="entry name" value="Mem_transp_PIN-like"/>
</dbReference>
<feature type="transmembrane region" description="Helical" evidence="8">
    <location>
        <begin position="37"/>
        <end position="56"/>
    </location>
</feature>
<accession>A0A6G8KWR7</accession>
<comment type="subcellular location">
    <subcellularLocation>
        <location evidence="1">Cell membrane</location>
        <topology evidence="1">Multi-pass membrane protein</topology>
    </subcellularLocation>
</comment>
<keyword evidence="6 8" id="KW-1133">Transmembrane helix</keyword>
<protein>
    <submittedName>
        <fullName evidence="9">AEC family transporter</fullName>
    </submittedName>
</protein>
<dbReference type="EMBL" id="CP035810">
    <property type="protein sequence ID" value="QIN29257.1"/>
    <property type="molecule type" value="Genomic_DNA"/>
</dbReference>
<feature type="transmembrane region" description="Helical" evidence="8">
    <location>
        <begin position="297"/>
        <end position="318"/>
    </location>
</feature>
<dbReference type="PANTHER" id="PTHR36838:SF3">
    <property type="entry name" value="TRANSPORTER AUXIN EFFLUX CARRIER EC FAMILY"/>
    <property type="match status" value="1"/>
</dbReference>
<reference evidence="9 10" key="1">
    <citation type="submission" date="2019-02" db="EMBL/GenBank/DDBJ databases">
        <title>Complete Genome Sequence and Methylome Analysis of Brevibacterium luteolum NEB1784.</title>
        <authorList>
            <person name="Fomenkov A."/>
            <person name="Roberts R.J."/>
        </authorList>
    </citation>
    <scope>NUCLEOTIDE SEQUENCE [LARGE SCALE GENOMIC DNA]</scope>
    <source>
        <strain evidence="9 10">NEB1784</strain>
    </source>
</reference>
<evidence type="ECO:0000256" key="2">
    <source>
        <dbReference type="ARBA" id="ARBA00010145"/>
    </source>
</evidence>
<organism evidence="9 10">
    <name type="scientific">Brevibacterium luteolum</name>
    <dbReference type="NCBI Taxonomy" id="199591"/>
    <lineage>
        <taxon>Bacteria</taxon>
        <taxon>Bacillati</taxon>
        <taxon>Actinomycetota</taxon>
        <taxon>Actinomycetes</taxon>
        <taxon>Micrococcales</taxon>
        <taxon>Brevibacteriaceae</taxon>
        <taxon>Brevibacterium</taxon>
    </lineage>
</organism>
<keyword evidence="5 8" id="KW-0812">Transmembrane</keyword>
<evidence type="ECO:0000256" key="6">
    <source>
        <dbReference type="ARBA" id="ARBA00022989"/>
    </source>
</evidence>
<evidence type="ECO:0000313" key="9">
    <source>
        <dbReference type="EMBL" id="QIN29257.1"/>
    </source>
</evidence>
<comment type="similarity">
    <text evidence="2">Belongs to the auxin efflux carrier (TC 2.A.69) family.</text>
</comment>
<proteinExistence type="inferred from homology"/>
<dbReference type="GO" id="GO:0055085">
    <property type="term" value="P:transmembrane transport"/>
    <property type="evidence" value="ECO:0007669"/>
    <property type="project" value="InterPro"/>
</dbReference>
<dbReference type="InterPro" id="IPR038770">
    <property type="entry name" value="Na+/solute_symporter_sf"/>
</dbReference>
<dbReference type="GO" id="GO:0005886">
    <property type="term" value="C:plasma membrane"/>
    <property type="evidence" value="ECO:0007669"/>
    <property type="project" value="UniProtKB-SubCell"/>
</dbReference>
<evidence type="ECO:0000256" key="7">
    <source>
        <dbReference type="ARBA" id="ARBA00023136"/>
    </source>
</evidence>
<evidence type="ECO:0000256" key="5">
    <source>
        <dbReference type="ARBA" id="ARBA00022692"/>
    </source>
</evidence>
<keyword evidence="3" id="KW-0813">Transport</keyword>
<keyword evidence="7 8" id="KW-0472">Membrane</keyword>
<feature type="transmembrane region" description="Helical" evidence="8">
    <location>
        <begin position="207"/>
        <end position="226"/>
    </location>
</feature>
<feature type="transmembrane region" description="Helical" evidence="8">
    <location>
        <begin position="264"/>
        <end position="285"/>
    </location>
</feature>
<evidence type="ECO:0000313" key="10">
    <source>
        <dbReference type="Proteomes" id="UP000501518"/>
    </source>
</evidence>
<dbReference type="Gene3D" id="1.20.1530.20">
    <property type="match status" value="1"/>
</dbReference>
<dbReference type="Proteomes" id="UP000501518">
    <property type="component" value="Chromosome"/>
</dbReference>
<feature type="transmembrane region" description="Helical" evidence="8">
    <location>
        <begin position="62"/>
        <end position="81"/>
    </location>
</feature>
<name>A0A6G8KWR7_9MICO</name>
<dbReference type="AlphaFoldDB" id="A0A6G8KWR7"/>
<keyword evidence="4" id="KW-1003">Cell membrane</keyword>
<evidence type="ECO:0000256" key="3">
    <source>
        <dbReference type="ARBA" id="ARBA00022448"/>
    </source>
</evidence>
<feature type="transmembrane region" description="Helical" evidence="8">
    <location>
        <begin position="127"/>
        <end position="148"/>
    </location>
</feature>
<evidence type="ECO:0000256" key="4">
    <source>
        <dbReference type="ARBA" id="ARBA00022475"/>
    </source>
</evidence>
<dbReference type="PANTHER" id="PTHR36838">
    <property type="entry name" value="AUXIN EFFLUX CARRIER FAMILY PROTEIN"/>
    <property type="match status" value="1"/>
</dbReference>
<feature type="transmembrane region" description="Helical" evidence="8">
    <location>
        <begin position="169"/>
        <end position="187"/>
    </location>
</feature>
<sequence length="319" mass="32816">MMAAFAAIGPLFLVLAVGGLASFLPRMRTVHPALTSFVFYFALPTFLFDAVVTAPVSEGVPWGFVLTACGVTGCVAVLSWITSMLSGPTGRRIAAPLSLAASYGNVGYLGVPIALSTLGPDAGLAAAIGQLLHNLMFMLGYPTVRAFAANHSSDSSARKRVWSAVKKSLLTSPITLSVALGITAALLEVPLPALVSSTLGLFSQTAVPLAMFAVGLTLPTAVLDLVKGAIPAIPLLLGTTIKMLLLPVCTAVAVTQLAPSLEPTWSGTLVLMAAMPTSTTAFILSQQEDSDPSIASSMVAVTSMLGMVSIPLTLTFLVI</sequence>